<evidence type="ECO:0000256" key="4">
    <source>
        <dbReference type="ARBA" id="ARBA00022832"/>
    </source>
</evidence>
<dbReference type="STRING" id="48256.CLHUN_20830"/>
<keyword evidence="5" id="KW-0809">Transit peptide</keyword>
<dbReference type="Gene3D" id="3.10.129.10">
    <property type="entry name" value="Hotdog Thioesterase"/>
    <property type="match status" value="2"/>
</dbReference>
<dbReference type="PANTHER" id="PTHR31727:SF6">
    <property type="entry name" value="OLEOYL-ACYL CARRIER PROTEIN THIOESTERASE 1, CHLOROPLASTIC"/>
    <property type="match status" value="1"/>
</dbReference>
<feature type="domain" description="Acyl-ACP thioesterase-like C-terminal" evidence="9">
    <location>
        <begin position="164"/>
        <end position="226"/>
    </location>
</feature>
<dbReference type="Pfam" id="PF01643">
    <property type="entry name" value="Acyl-ACP_TE"/>
    <property type="match status" value="1"/>
</dbReference>
<comment type="similarity">
    <text evidence="1">Belongs to the acyl-ACP thioesterase family.</text>
</comment>
<evidence type="ECO:0000256" key="2">
    <source>
        <dbReference type="ARBA" id="ARBA00022516"/>
    </source>
</evidence>
<evidence type="ECO:0000313" key="10">
    <source>
        <dbReference type="EMBL" id="OPX44058.1"/>
    </source>
</evidence>
<dbReference type="CDD" id="cd00586">
    <property type="entry name" value="4HBT"/>
    <property type="match status" value="1"/>
</dbReference>
<dbReference type="GO" id="GO:0016297">
    <property type="term" value="F:fatty acyl-[ACP] hydrolase activity"/>
    <property type="evidence" value="ECO:0007669"/>
    <property type="project" value="InterPro"/>
</dbReference>
<evidence type="ECO:0000259" key="8">
    <source>
        <dbReference type="Pfam" id="PF01643"/>
    </source>
</evidence>
<evidence type="ECO:0000313" key="11">
    <source>
        <dbReference type="Proteomes" id="UP000191554"/>
    </source>
</evidence>
<dbReference type="InterPro" id="IPR049427">
    <property type="entry name" value="Acyl-ACP_TE_C"/>
</dbReference>
<evidence type="ECO:0000256" key="5">
    <source>
        <dbReference type="ARBA" id="ARBA00022946"/>
    </source>
</evidence>
<gene>
    <name evidence="10" type="ORF">CLHUN_20830</name>
</gene>
<feature type="domain" description="Acyl-ACP thioesterase N-terminal hotdog" evidence="8">
    <location>
        <begin position="7"/>
        <end position="126"/>
    </location>
</feature>
<keyword evidence="6" id="KW-0443">Lipid metabolism</keyword>
<proteinExistence type="inferred from homology"/>
<evidence type="ECO:0000256" key="6">
    <source>
        <dbReference type="ARBA" id="ARBA00023098"/>
    </source>
</evidence>
<keyword evidence="3" id="KW-0378">Hydrolase</keyword>
<dbReference type="InterPro" id="IPR002864">
    <property type="entry name" value="Acyl-ACP_thioesterase_NHD"/>
</dbReference>
<dbReference type="OrthoDB" id="9801517at2"/>
<dbReference type="InterPro" id="IPR045023">
    <property type="entry name" value="FATA/B"/>
</dbReference>
<sequence length="250" mass="28564">MDTVPIFSKRYHVDYGDADFYRKLKLSSLFNYFQDIASLHAEKLGLGVEELHEKQGVTWVLVKMLVQMDRFPVLNEEIIIETWPVEPKRLEFERDFFIKAAKGNNILGRASSSWVIMDVESREIRRTELFPANLPAFCKERAIEGRMGKIKANGQLQHVYNKIVGYSDIDINGHLNNSKYIDYITDCFSIEKHSQYTVDTIQVNYSSEALAGDSIVFYKDISGLESGTVYVEGADEAGAKTYFKACITLK</sequence>
<keyword evidence="7" id="KW-0275">Fatty acid biosynthesis</keyword>
<dbReference type="InterPro" id="IPR029069">
    <property type="entry name" value="HotDog_dom_sf"/>
</dbReference>
<dbReference type="GO" id="GO:0000036">
    <property type="term" value="F:acyl carrier activity"/>
    <property type="evidence" value="ECO:0007669"/>
    <property type="project" value="TreeGrafter"/>
</dbReference>
<accession>A0A1V4SJJ6</accession>
<dbReference type="Proteomes" id="UP000191554">
    <property type="component" value="Unassembled WGS sequence"/>
</dbReference>
<protein>
    <submittedName>
        <fullName evidence="10">Acyl-ACP thioesterase</fullName>
    </submittedName>
</protein>
<dbReference type="SUPFAM" id="SSF54637">
    <property type="entry name" value="Thioesterase/thiol ester dehydrase-isomerase"/>
    <property type="match status" value="2"/>
</dbReference>
<evidence type="ECO:0000256" key="1">
    <source>
        <dbReference type="ARBA" id="ARBA00006500"/>
    </source>
</evidence>
<dbReference type="EMBL" id="MZGX01000012">
    <property type="protein sequence ID" value="OPX44058.1"/>
    <property type="molecule type" value="Genomic_DNA"/>
</dbReference>
<organism evidence="10 11">
    <name type="scientific">Ruminiclostridium hungatei</name>
    <name type="common">Clostridium hungatei</name>
    <dbReference type="NCBI Taxonomy" id="48256"/>
    <lineage>
        <taxon>Bacteria</taxon>
        <taxon>Bacillati</taxon>
        <taxon>Bacillota</taxon>
        <taxon>Clostridia</taxon>
        <taxon>Eubacteriales</taxon>
        <taxon>Oscillospiraceae</taxon>
        <taxon>Ruminiclostridium</taxon>
    </lineage>
</organism>
<name>A0A1V4SJJ6_RUMHU</name>
<comment type="caution">
    <text evidence="10">The sequence shown here is derived from an EMBL/GenBank/DDBJ whole genome shotgun (WGS) entry which is preliminary data.</text>
</comment>
<evidence type="ECO:0000259" key="9">
    <source>
        <dbReference type="Pfam" id="PF20791"/>
    </source>
</evidence>
<keyword evidence="4" id="KW-0276">Fatty acid metabolism</keyword>
<evidence type="ECO:0000256" key="3">
    <source>
        <dbReference type="ARBA" id="ARBA00022801"/>
    </source>
</evidence>
<dbReference type="RefSeq" id="WP_080064519.1">
    <property type="nucleotide sequence ID" value="NZ_MZGX01000012.1"/>
</dbReference>
<dbReference type="PANTHER" id="PTHR31727">
    <property type="entry name" value="OLEOYL-ACYL CARRIER PROTEIN THIOESTERASE 1, CHLOROPLASTIC"/>
    <property type="match status" value="1"/>
</dbReference>
<dbReference type="Pfam" id="PF20791">
    <property type="entry name" value="Acyl-ACP_TE_C"/>
    <property type="match status" value="1"/>
</dbReference>
<keyword evidence="11" id="KW-1185">Reference proteome</keyword>
<evidence type="ECO:0000256" key="7">
    <source>
        <dbReference type="ARBA" id="ARBA00023160"/>
    </source>
</evidence>
<dbReference type="AlphaFoldDB" id="A0A1V4SJJ6"/>
<reference evidence="10 11" key="1">
    <citation type="submission" date="2017-03" db="EMBL/GenBank/DDBJ databases">
        <title>Genome sequence of Clostridium hungatei DSM 14427.</title>
        <authorList>
            <person name="Poehlein A."/>
            <person name="Daniel R."/>
        </authorList>
    </citation>
    <scope>NUCLEOTIDE SEQUENCE [LARGE SCALE GENOMIC DNA]</scope>
    <source>
        <strain evidence="10 11">DSM 14427</strain>
    </source>
</reference>
<keyword evidence="2" id="KW-0444">Lipid biosynthesis</keyword>